<keyword evidence="2" id="KW-1185">Reference proteome</keyword>
<organism evidence="1 2">
    <name type="scientific">Edwardsiella piscicida</name>
    <dbReference type="NCBI Taxonomy" id="1263550"/>
    <lineage>
        <taxon>Bacteria</taxon>
        <taxon>Pseudomonadati</taxon>
        <taxon>Pseudomonadota</taxon>
        <taxon>Gammaproteobacteria</taxon>
        <taxon>Enterobacterales</taxon>
        <taxon>Hafniaceae</taxon>
        <taxon>Edwardsiella</taxon>
    </lineage>
</organism>
<gene>
    <name evidence="1" type="ordered locus">ETAE_1825</name>
</gene>
<accession>A0AAU8P3J1</accession>
<dbReference type="KEGG" id="etr:ETAE_1825"/>
<dbReference type="EMBL" id="CP001135">
    <property type="protein sequence ID" value="ACY84662.1"/>
    <property type="molecule type" value="Genomic_DNA"/>
</dbReference>
<protein>
    <recommendedName>
        <fullName evidence="3">Lipoprotein</fullName>
    </recommendedName>
</protein>
<proteinExistence type="predicted"/>
<evidence type="ECO:0000313" key="1">
    <source>
        <dbReference type="EMBL" id="ACY84662.1"/>
    </source>
</evidence>
<sequence>MMRFKYTTTIGITLTFCVIVKISNKQSTRDSAMNNKTLVAARARKKHT</sequence>
<dbReference type="AlphaFoldDB" id="A0AAU8P3J1"/>
<evidence type="ECO:0008006" key="3">
    <source>
        <dbReference type="Google" id="ProtNLM"/>
    </source>
</evidence>
<name>A0AAU8P3J1_EDWPI</name>
<evidence type="ECO:0000313" key="2">
    <source>
        <dbReference type="Proteomes" id="UP000002634"/>
    </source>
</evidence>
<dbReference type="Proteomes" id="UP000002634">
    <property type="component" value="Chromosome"/>
</dbReference>
<reference evidence="1 2" key="1">
    <citation type="journal article" date="2009" name="PLoS ONE">
        <title>Genome sequence of the versatile fish pathogen Edwardsiella tarda provides insights into its adaptation to broad host ranges and intracellular niches.</title>
        <authorList>
            <person name="Wang Q."/>
            <person name="Yang M."/>
            <person name="Xiao J."/>
            <person name="Wu H."/>
            <person name="Wang X."/>
            <person name="Lv Y."/>
            <person name="Xu L."/>
            <person name="Zheng H."/>
            <person name="Wang S."/>
            <person name="Zhao G."/>
            <person name="Liu Q."/>
            <person name="Zhang Y."/>
        </authorList>
    </citation>
    <scope>NUCLEOTIDE SEQUENCE [LARGE SCALE GENOMIC DNA]</scope>
    <source>
        <strain evidence="2">EIB202 / CCTCC M208068</strain>
    </source>
</reference>